<feature type="region of interest" description="Disordered" evidence="1">
    <location>
        <begin position="67"/>
        <end position="94"/>
    </location>
</feature>
<sequence length="94" mass="10101">MAISGGLIGMAVSHRGLQSSTGYYTTATVTAARGYCQPDEHKSKLKIRYQSLNSGISGAKFFPSLPPITPQSSSTKPSIPYSPRFSRHLSPFPP</sequence>
<proteinExistence type="predicted"/>
<accession>A0AA35WXH0</accession>
<reference evidence="2" key="1">
    <citation type="submission" date="2023-03" db="EMBL/GenBank/DDBJ databases">
        <authorList>
            <person name="Steffen K."/>
            <person name="Cardenas P."/>
        </authorList>
    </citation>
    <scope>NUCLEOTIDE SEQUENCE</scope>
</reference>
<comment type="caution">
    <text evidence="2">The sequence shown here is derived from an EMBL/GenBank/DDBJ whole genome shotgun (WGS) entry which is preliminary data.</text>
</comment>
<dbReference type="AlphaFoldDB" id="A0AA35WXH0"/>
<name>A0AA35WXH0_GEOBA</name>
<evidence type="ECO:0000256" key="1">
    <source>
        <dbReference type="SAM" id="MobiDB-lite"/>
    </source>
</evidence>
<dbReference type="EMBL" id="CASHTH010002598">
    <property type="protein sequence ID" value="CAI8032351.1"/>
    <property type="molecule type" value="Genomic_DNA"/>
</dbReference>
<keyword evidence="3" id="KW-1185">Reference proteome</keyword>
<gene>
    <name evidence="2" type="ORF">GBAR_LOCUS18288</name>
</gene>
<dbReference type="Proteomes" id="UP001174909">
    <property type="component" value="Unassembled WGS sequence"/>
</dbReference>
<organism evidence="2 3">
    <name type="scientific">Geodia barretti</name>
    <name type="common">Barrett's horny sponge</name>
    <dbReference type="NCBI Taxonomy" id="519541"/>
    <lineage>
        <taxon>Eukaryota</taxon>
        <taxon>Metazoa</taxon>
        <taxon>Porifera</taxon>
        <taxon>Demospongiae</taxon>
        <taxon>Heteroscleromorpha</taxon>
        <taxon>Tetractinellida</taxon>
        <taxon>Astrophorina</taxon>
        <taxon>Geodiidae</taxon>
        <taxon>Geodia</taxon>
    </lineage>
</organism>
<evidence type="ECO:0000313" key="2">
    <source>
        <dbReference type="EMBL" id="CAI8032351.1"/>
    </source>
</evidence>
<evidence type="ECO:0000313" key="3">
    <source>
        <dbReference type="Proteomes" id="UP001174909"/>
    </source>
</evidence>
<protein>
    <submittedName>
        <fullName evidence="2">Uncharacterized protein</fullName>
    </submittedName>
</protein>